<dbReference type="RefSeq" id="XP_018020439.1">
    <property type="nucleotide sequence ID" value="XM_018164950.2"/>
</dbReference>
<reference evidence="4" key="1">
    <citation type="submission" date="2025-08" db="UniProtKB">
        <authorList>
            <consortium name="RefSeq"/>
        </authorList>
    </citation>
    <scope>IDENTIFICATION</scope>
    <source>
        <tissue evidence="4">Whole organism</tissue>
    </source>
</reference>
<gene>
    <name evidence="4" type="primary">LOC108676814</name>
</gene>
<sequence>MDVWPLRLRQYSLASMLRLQLLSRNSVVFFSKSCSENLLQYQKGIFHQCLSFSTENTSKKGPLHGVKILDLTRVLAGPFATMVLSDLGASVIKVEKPGMGDETRTWGPPFVGSESCYFLGINRNKSSLAVDLKTPEGVDILKSLAAQCDVFMENFVPGSLARVGLSYDDLQASCPGLIYCSLTGYGPTGPYSKRPGYDVMAASIGGLMSVTGPAQGPPCKVGIAMTDLATALFAHGAIMAALIERSKTGRGQKIDCDLLSTQVACMTNLASSYLNGNVEGKPYGSAHASIVPYQAFQTKDGYISVAGNNNEQFSSLCHNMDLSYLLTCNKFSDNSSRVRHRDELLPVLEKRFLELTTGDWLERFEGATFPYAPVNTLSQTFADPQVVHKEMVQTIDHPSIGPIKLLAPPVQFSESVNQIRSHPPRLGEHTRTILTELLKYEPHFIEDLARRKIVQLCDD</sequence>
<dbReference type="InterPro" id="IPR023606">
    <property type="entry name" value="CoA-Trfase_III_dom_1_sf"/>
</dbReference>
<evidence type="ECO:0000313" key="3">
    <source>
        <dbReference type="Proteomes" id="UP000694843"/>
    </source>
</evidence>
<evidence type="ECO:0000256" key="1">
    <source>
        <dbReference type="ARBA" id="ARBA00008383"/>
    </source>
</evidence>
<keyword evidence="2" id="KW-0808">Transferase</keyword>
<dbReference type="Gene3D" id="3.40.50.10540">
    <property type="entry name" value="Crotonobetainyl-coa:carnitine coa-transferase, domain 1"/>
    <property type="match status" value="2"/>
</dbReference>
<dbReference type="GeneID" id="108676814"/>
<dbReference type="OrthoDB" id="10019582at2759"/>
<organism evidence="3 4">
    <name type="scientific">Hyalella azteca</name>
    <name type="common">Amphipod</name>
    <dbReference type="NCBI Taxonomy" id="294128"/>
    <lineage>
        <taxon>Eukaryota</taxon>
        <taxon>Metazoa</taxon>
        <taxon>Ecdysozoa</taxon>
        <taxon>Arthropoda</taxon>
        <taxon>Crustacea</taxon>
        <taxon>Multicrustacea</taxon>
        <taxon>Malacostraca</taxon>
        <taxon>Eumalacostraca</taxon>
        <taxon>Peracarida</taxon>
        <taxon>Amphipoda</taxon>
        <taxon>Senticaudata</taxon>
        <taxon>Talitrida</taxon>
        <taxon>Talitroidea</taxon>
        <taxon>Hyalellidae</taxon>
        <taxon>Hyalella</taxon>
    </lineage>
</organism>
<comment type="similarity">
    <text evidence="1">Belongs to the CoA-transferase III family.</text>
</comment>
<protein>
    <submittedName>
        <fullName evidence="4">Succinate--hydroxymethylglutarate CoA-transferase-like isoform X1</fullName>
    </submittedName>
</protein>
<dbReference type="SUPFAM" id="SSF89796">
    <property type="entry name" value="CoA-transferase family III (CaiB/BaiF)"/>
    <property type="match status" value="1"/>
</dbReference>
<dbReference type="Pfam" id="PF02515">
    <property type="entry name" value="CoA_transf_3"/>
    <property type="match status" value="1"/>
</dbReference>
<name>A0A8B7P2V5_HYAAZ</name>
<dbReference type="Proteomes" id="UP000694843">
    <property type="component" value="Unplaced"/>
</dbReference>
<dbReference type="OMA" id="IIAGPYC"/>
<dbReference type="InterPro" id="IPR050483">
    <property type="entry name" value="CoA-transferase_III_domain"/>
</dbReference>
<dbReference type="PANTHER" id="PTHR48207">
    <property type="entry name" value="SUCCINATE--HYDROXYMETHYLGLUTARATE COA-TRANSFERASE"/>
    <property type="match status" value="1"/>
</dbReference>
<evidence type="ECO:0000313" key="4">
    <source>
        <dbReference type="RefSeq" id="XP_018020439.1"/>
    </source>
</evidence>
<dbReference type="GO" id="GO:0005739">
    <property type="term" value="C:mitochondrion"/>
    <property type="evidence" value="ECO:0007669"/>
    <property type="project" value="TreeGrafter"/>
</dbReference>
<dbReference type="GO" id="GO:0047369">
    <property type="term" value="F:succinate-hydroxymethylglutarate CoA-transferase activity"/>
    <property type="evidence" value="ECO:0007669"/>
    <property type="project" value="TreeGrafter"/>
</dbReference>
<accession>A0A8B7P2V5</accession>
<dbReference type="PANTHER" id="PTHR48207:SF3">
    <property type="entry name" value="SUCCINATE--HYDROXYMETHYLGLUTARATE COA-TRANSFERASE"/>
    <property type="match status" value="1"/>
</dbReference>
<dbReference type="AlphaFoldDB" id="A0A8B7P2V5"/>
<keyword evidence="3" id="KW-1185">Reference proteome</keyword>
<dbReference type="InterPro" id="IPR003673">
    <property type="entry name" value="CoA-Trfase_fam_III"/>
</dbReference>
<proteinExistence type="inferred from homology"/>
<evidence type="ECO:0000256" key="2">
    <source>
        <dbReference type="ARBA" id="ARBA00022679"/>
    </source>
</evidence>